<dbReference type="EMBL" id="CAUYUJ010002325">
    <property type="protein sequence ID" value="CAK0800273.1"/>
    <property type="molecule type" value="Genomic_DNA"/>
</dbReference>
<reference evidence="1" key="1">
    <citation type="submission" date="2023-10" db="EMBL/GenBank/DDBJ databases">
        <authorList>
            <person name="Chen Y."/>
            <person name="Shah S."/>
            <person name="Dougan E. K."/>
            <person name="Thang M."/>
            <person name="Chan C."/>
        </authorList>
    </citation>
    <scope>NUCLEOTIDE SEQUENCE [LARGE SCALE GENOMIC DNA]</scope>
</reference>
<evidence type="ECO:0000313" key="1">
    <source>
        <dbReference type="EMBL" id="CAK0800273.1"/>
    </source>
</evidence>
<protein>
    <submittedName>
        <fullName evidence="1">Uncharacterized protein</fullName>
    </submittedName>
</protein>
<accession>A0ABN9Q6H0</accession>
<name>A0ABN9Q6H0_9DINO</name>
<evidence type="ECO:0000313" key="2">
    <source>
        <dbReference type="Proteomes" id="UP001189429"/>
    </source>
</evidence>
<comment type="caution">
    <text evidence="1">The sequence shown here is derived from an EMBL/GenBank/DDBJ whole genome shotgun (WGS) entry which is preliminary data.</text>
</comment>
<sequence length="143" mass="15560">MPPALGKDSPGGKSAREEAVDALQAWAQKGEDVAVDEDHVQRHLALKRASLPGQRVTCGKVEEAKQTSLKTTETTMAVYVAPKSSIPSIPTWATAVKPYIIPWQKVEDLPDMFDESECRLRSRAGVSGAPLDFQVSRGPTKPY</sequence>
<proteinExistence type="predicted"/>
<keyword evidence="2" id="KW-1185">Reference proteome</keyword>
<dbReference type="Proteomes" id="UP001189429">
    <property type="component" value="Unassembled WGS sequence"/>
</dbReference>
<organism evidence="1 2">
    <name type="scientific">Prorocentrum cordatum</name>
    <dbReference type="NCBI Taxonomy" id="2364126"/>
    <lineage>
        <taxon>Eukaryota</taxon>
        <taxon>Sar</taxon>
        <taxon>Alveolata</taxon>
        <taxon>Dinophyceae</taxon>
        <taxon>Prorocentrales</taxon>
        <taxon>Prorocentraceae</taxon>
        <taxon>Prorocentrum</taxon>
    </lineage>
</organism>
<gene>
    <name evidence="1" type="ORF">PCOR1329_LOCUS8461</name>
</gene>